<evidence type="ECO:0008006" key="8">
    <source>
        <dbReference type="Google" id="ProtNLM"/>
    </source>
</evidence>
<protein>
    <recommendedName>
        <fullName evidence="8">Pentatricopeptide repeat protein</fullName>
    </recommendedName>
</protein>
<evidence type="ECO:0000256" key="3">
    <source>
        <dbReference type="ARBA" id="ARBA00044493"/>
    </source>
</evidence>
<evidence type="ECO:0000256" key="2">
    <source>
        <dbReference type="ARBA" id="ARBA00022737"/>
    </source>
</evidence>
<comment type="function">
    <text evidence="3">Regulates mitochondrial small subunit maturation by controlling 15S rRNA 5'-end processing. Localizes to the 5' precursor of the 15S rRNA in a position that is subsequently occupied by mS47 in the mature yeast mtSSU. Uses structure and sequence-specific RNA recognition, binding to a single-stranded region of the precursor and specifically recognizing bases -6 to -1. The exchange of Ccm1 for mS47 is coupled to the irreversible removal of precursor rRNA that is accompanied by conformational changes of the mitoribosomal proteins uS5m and mS26. These conformational changes signal completion of 5'-end rRNA processing through protection of the mature 5'-end of the 15S rRNA and stabilization of mS47. The removal of the 5' precursor together with the dissociation of Ccm1 may be catalyzed by the 5'-3' exoribonuclease Pet127. Involved in the specific removal of group I introns in mitochondrial encoded transcripts.</text>
</comment>
<name>A0A4P7MZ85_PYROR</name>
<evidence type="ECO:0000256" key="5">
    <source>
        <dbReference type="SAM" id="MobiDB-lite"/>
    </source>
</evidence>
<evidence type="ECO:0000313" key="6">
    <source>
        <dbReference type="EMBL" id="QBZ55347.1"/>
    </source>
</evidence>
<dbReference type="Gene3D" id="1.25.40.10">
    <property type="entry name" value="Tetratricopeptide repeat domain"/>
    <property type="match status" value="2"/>
</dbReference>
<organism evidence="6 7">
    <name type="scientific">Pyricularia oryzae</name>
    <name type="common">Rice blast fungus</name>
    <name type="synonym">Magnaporthe oryzae</name>
    <dbReference type="NCBI Taxonomy" id="318829"/>
    <lineage>
        <taxon>Eukaryota</taxon>
        <taxon>Fungi</taxon>
        <taxon>Dikarya</taxon>
        <taxon>Ascomycota</taxon>
        <taxon>Pezizomycotina</taxon>
        <taxon>Sordariomycetes</taxon>
        <taxon>Sordariomycetidae</taxon>
        <taxon>Magnaporthales</taxon>
        <taxon>Pyriculariaceae</taxon>
        <taxon>Pyricularia</taxon>
    </lineage>
</organism>
<proteinExistence type="inferred from homology"/>
<feature type="region of interest" description="Disordered" evidence="5">
    <location>
        <begin position="31"/>
        <end position="83"/>
    </location>
</feature>
<dbReference type="Proteomes" id="UP000294847">
    <property type="component" value="Chromosome 2"/>
</dbReference>
<comment type="subunit">
    <text evidence="4">Binds to mitochondrial small subunit 15S rRNA.</text>
</comment>
<keyword evidence="2" id="KW-0677">Repeat</keyword>
<dbReference type="PANTHER" id="PTHR47447">
    <property type="entry name" value="OS03G0856100 PROTEIN"/>
    <property type="match status" value="1"/>
</dbReference>
<dbReference type="Pfam" id="PF01535">
    <property type="entry name" value="PPR"/>
    <property type="match status" value="1"/>
</dbReference>
<evidence type="ECO:0000313" key="7">
    <source>
        <dbReference type="Proteomes" id="UP000294847"/>
    </source>
</evidence>
<feature type="compositionally biased region" description="Basic and acidic residues" evidence="5">
    <location>
        <begin position="68"/>
        <end position="83"/>
    </location>
</feature>
<evidence type="ECO:0000256" key="4">
    <source>
        <dbReference type="ARBA" id="ARBA00044511"/>
    </source>
</evidence>
<dbReference type="PANTHER" id="PTHR47447:SF23">
    <property type="entry name" value="PENTACOTRIPEPTIDE-REPEAT REGION OF PRORP DOMAIN-CONTAINING PROTEIN"/>
    <property type="match status" value="1"/>
</dbReference>
<evidence type="ECO:0000256" key="1">
    <source>
        <dbReference type="ARBA" id="ARBA00006192"/>
    </source>
</evidence>
<dbReference type="AlphaFoldDB" id="A0A4P7MZ85"/>
<dbReference type="InterPro" id="IPR011990">
    <property type="entry name" value="TPR-like_helical_dom_sf"/>
</dbReference>
<gene>
    <name evidence="6" type="ORF">PoMZ_00244</name>
</gene>
<dbReference type="InterPro" id="IPR002885">
    <property type="entry name" value="PPR_rpt"/>
</dbReference>
<comment type="similarity">
    <text evidence="1">Belongs to the CCM1 family.</text>
</comment>
<accession>A0A4P7MZ85</accession>
<dbReference type="EMBL" id="CP034205">
    <property type="protein sequence ID" value="QBZ55347.1"/>
    <property type="molecule type" value="Genomic_DNA"/>
</dbReference>
<reference evidence="6 7" key="1">
    <citation type="journal article" date="2019" name="Mol. Biol. Evol.">
        <title>Blast fungal genomes show frequent chromosomal changes, gene gains and losses, and effector gene turnover.</title>
        <authorList>
            <person name="Gomez Luciano L.B."/>
            <person name="Jason Tsai I."/>
            <person name="Chuma I."/>
            <person name="Tosa Y."/>
            <person name="Chen Y.H."/>
            <person name="Li J.Y."/>
            <person name="Li M.Y."/>
            <person name="Jade Lu M.Y."/>
            <person name="Nakayashiki H."/>
            <person name="Li W.H."/>
        </authorList>
    </citation>
    <scope>NUCLEOTIDE SEQUENCE [LARGE SCALE GENOMIC DNA]</scope>
    <source>
        <strain evidence="6">MZ5-1-6</strain>
    </source>
</reference>
<sequence>MSSKTLVDLGCRSNYICRSCLLALPKPTLPKPSASRYYSRPARSSSRAPAPRPVRRGRAPIALNPRPGLKEETPARKDDNEKEDDVLVRYFEQDPSGKRREISSQAKFEESMEDETKAALDEINQLEELLKSPNGLMEMAKRMGLLSEDGKVINKDLNEALGNEDGEFAHEIDVEGLNVRQTRQIMQLNWNLQRATKKMKTPGKVRQKTIYDAWRLYSLARPVLQNSWERVPPGAWDLLWDLLSWDGPENTSRMSRVYQLGKDLRNAGVDLDDGQQLLLIEAAFVDGKRTEALEAWRRFVPVDPASEEKYLELGVRMYSIHGDVDRAHWALEKYLALPEASRSSPRFILHFIRACVRDSRRQDLAWDMYRLLRKLLGKDMKIEDYDEVISALLVAKHTETAFHVFVDMMFSGTIDARGQTRLPLKVANQFFMGKWLKRLIGAGDLEGALSVLKFMQTKGILAAKVQVNGLIGAMLRSGVAANLEKGEQIAWAMIQSRKTFVELRRREALVDWPIRLLQTPQSKDEVANRLGLHFIPQASLETFSLMAENYRERRLHAKLEKLWVAFQSCEITTDAFMLNQLLESYNQEGQGEKARDVYNRLTEEHLLQPDAYTFFALYKSLAVNRLFWSAVTDEIRHKEIAICRDLFSRMVSSTWTFSTEGANEQPRGALTRMLLHSFRKCGDHTGLLVALRALWEVYGYSPSHMICLELLAETADLSHSNRKLVEVNQRIQAAFDASAEEAAREAGVQQVELTEEQKAEVLLALLQDHYYQKIGVSSDEEFNDRYHMAVEEMGLADILVDQEDAQ</sequence>
<dbReference type="VEuPathDB" id="FungiDB:M_BR32_EuGene_00001091"/>
<feature type="compositionally biased region" description="Low complexity" evidence="5">
    <location>
        <begin position="31"/>
        <end position="49"/>
    </location>
</feature>